<proteinExistence type="predicted"/>
<dbReference type="InterPro" id="IPR027396">
    <property type="entry name" value="DsrEFH-like"/>
</dbReference>
<dbReference type="EMBL" id="MLJW01000067">
    <property type="protein sequence ID" value="OIR03293.1"/>
    <property type="molecule type" value="Genomic_DNA"/>
</dbReference>
<dbReference type="PANTHER" id="PTHR37691">
    <property type="entry name" value="BLR3518 PROTEIN"/>
    <property type="match status" value="1"/>
</dbReference>
<comment type="caution">
    <text evidence="1">The sequence shown here is derived from an EMBL/GenBank/DDBJ whole genome shotgun (WGS) entry which is preliminary data.</text>
</comment>
<organism evidence="1">
    <name type="scientific">mine drainage metagenome</name>
    <dbReference type="NCBI Taxonomy" id="410659"/>
    <lineage>
        <taxon>unclassified sequences</taxon>
        <taxon>metagenomes</taxon>
        <taxon>ecological metagenomes</taxon>
    </lineage>
</organism>
<dbReference type="PANTHER" id="PTHR37691:SF1">
    <property type="entry name" value="BLR3518 PROTEIN"/>
    <property type="match status" value="1"/>
</dbReference>
<dbReference type="SUPFAM" id="SSF75169">
    <property type="entry name" value="DsrEFH-like"/>
    <property type="match status" value="1"/>
</dbReference>
<accession>A0A1J5SGK6</accession>
<reference evidence="1" key="1">
    <citation type="submission" date="2016-10" db="EMBL/GenBank/DDBJ databases">
        <title>Sequence of Gallionella enrichment culture.</title>
        <authorList>
            <person name="Poehlein A."/>
            <person name="Muehling M."/>
            <person name="Daniel R."/>
        </authorList>
    </citation>
    <scope>NUCLEOTIDE SEQUENCE</scope>
</reference>
<name>A0A1J5SGK6_9ZZZZ</name>
<evidence type="ECO:0000313" key="1">
    <source>
        <dbReference type="EMBL" id="OIR03293.1"/>
    </source>
</evidence>
<dbReference type="InterPro" id="IPR003787">
    <property type="entry name" value="Sulphur_relay_DsrE/F-like"/>
</dbReference>
<dbReference type="Gene3D" id="3.40.1260.10">
    <property type="entry name" value="DsrEFH-like"/>
    <property type="match status" value="1"/>
</dbReference>
<dbReference type="AlphaFoldDB" id="A0A1J5SGK6"/>
<dbReference type="Pfam" id="PF02635">
    <property type="entry name" value="DsrE"/>
    <property type="match status" value="1"/>
</dbReference>
<sequence length="180" mass="19497">MHVHQKLARSIIVSSLVLLSVPTAFAGDSTPAVSAPVVAAVAEAKSSEYVKPDIKHGSYGKVNIVVPLTSDDKGIQGMKLRNIANGLKAVESWKGKLNVTVVLYAKGVTLLKNPDEQIQKKLDDLKKEGVQIKVCDNTLREQGIDFHNLYHVSDADIVPSGFAEVAYLQAKKHFVVDPVN</sequence>
<gene>
    <name evidence="1" type="ORF">GALL_145650</name>
</gene>
<protein>
    <submittedName>
        <fullName evidence="1">DsrE/DsrF-like family protein</fullName>
    </submittedName>
</protein>